<sequence>MNQSLFCISKLLQGLPRSLSLLLLNGESFSASLVSRLWQSAAFTVCADGGSNRLFDCFGTDQRDRFVPNVIKGDFDSIRPEVIKYYASKKVNIIQNSNQFYNDFEKCLGSIEPNIEDLPTVVLGGIGGRMDQQLANIHILHKFLPRKIYLLSLDQVMWLLPGGKHCIVCSKDIEGPLCGLIPIGSICREATTTGLRWNLDHQPLSFGSFISSSNEIVDSFVEIETSDTLLWWSELKLRNIL</sequence>
<dbReference type="Gene3D" id="2.60.120.320">
    <property type="entry name" value="Thiamin pyrophosphokinase, thiamin-binding domain"/>
    <property type="match status" value="1"/>
</dbReference>
<gene>
    <name evidence="9" type="ORF">Gasu_08050</name>
</gene>
<dbReference type="STRING" id="130081.M2X6B6"/>
<keyword evidence="4 7" id="KW-0547">Nucleotide-binding</keyword>
<evidence type="ECO:0000313" key="9">
    <source>
        <dbReference type="EMBL" id="EME32060.1"/>
    </source>
</evidence>
<evidence type="ECO:0000256" key="3">
    <source>
        <dbReference type="ARBA" id="ARBA00022679"/>
    </source>
</evidence>
<keyword evidence="6 7" id="KW-0067">ATP-binding</keyword>
<dbReference type="GeneID" id="17090662"/>
<name>M2X6B6_GALSU</name>
<dbReference type="GO" id="GO:0016301">
    <property type="term" value="F:kinase activity"/>
    <property type="evidence" value="ECO:0007669"/>
    <property type="project" value="UniProtKB-UniRule"/>
</dbReference>
<dbReference type="InterPro" id="IPR036371">
    <property type="entry name" value="TPK_B1-bd_sf"/>
</dbReference>
<dbReference type="GO" id="GO:0005524">
    <property type="term" value="F:ATP binding"/>
    <property type="evidence" value="ECO:0007669"/>
    <property type="project" value="UniProtKB-UniRule"/>
</dbReference>
<dbReference type="OrthoDB" id="25149at2759"/>
<evidence type="ECO:0000256" key="5">
    <source>
        <dbReference type="ARBA" id="ARBA00022777"/>
    </source>
</evidence>
<dbReference type="Proteomes" id="UP000030680">
    <property type="component" value="Unassembled WGS sequence"/>
</dbReference>
<evidence type="ECO:0000256" key="1">
    <source>
        <dbReference type="ARBA" id="ARBA00005078"/>
    </source>
</evidence>
<dbReference type="NCBIfam" id="TIGR01378">
    <property type="entry name" value="thi_PPkinase"/>
    <property type="match status" value="1"/>
</dbReference>
<dbReference type="GO" id="GO:0004788">
    <property type="term" value="F:thiamine diphosphokinase activity"/>
    <property type="evidence" value="ECO:0007669"/>
    <property type="project" value="UniProtKB-UniRule"/>
</dbReference>
<dbReference type="GO" id="GO:0009229">
    <property type="term" value="P:thiamine diphosphate biosynthetic process"/>
    <property type="evidence" value="ECO:0007669"/>
    <property type="project" value="UniProtKB-UniRule"/>
</dbReference>
<keyword evidence="10" id="KW-1185">Reference proteome</keyword>
<dbReference type="PANTHER" id="PTHR13622">
    <property type="entry name" value="THIAMIN PYROPHOSPHOKINASE"/>
    <property type="match status" value="1"/>
</dbReference>
<evidence type="ECO:0000256" key="6">
    <source>
        <dbReference type="ARBA" id="ARBA00022840"/>
    </source>
</evidence>
<dbReference type="eggNOG" id="KOG3153">
    <property type="taxonomic scope" value="Eukaryota"/>
</dbReference>
<dbReference type="KEGG" id="gsl:Gasu_08050"/>
<evidence type="ECO:0000256" key="4">
    <source>
        <dbReference type="ARBA" id="ARBA00022741"/>
    </source>
</evidence>
<dbReference type="CDD" id="cd07995">
    <property type="entry name" value="TPK"/>
    <property type="match status" value="1"/>
</dbReference>
<keyword evidence="5 7" id="KW-0418">Kinase</keyword>
<dbReference type="InterPro" id="IPR007371">
    <property type="entry name" value="TPK_catalytic"/>
</dbReference>
<organism evidence="9 10">
    <name type="scientific">Galdieria sulphuraria</name>
    <name type="common">Red alga</name>
    <dbReference type="NCBI Taxonomy" id="130081"/>
    <lineage>
        <taxon>Eukaryota</taxon>
        <taxon>Rhodophyta</taxon>
        <taxon>Bangiophyceae</taxon>
        <taxon>Galdieriales</taxon>
        <taxon>Galdieriaceae</taxon>
        <taxon>Galdieria</taxon>
    </lineage>
</organism>
<dbReference type="Gramene" id="EME32060">
    <property type="protein sequence ID" value="EME32060"/>
    <property type="gene ID" value="Gasu_08050"/>
</dbReference>
<dbReference type="AlphaFoldDB" id="M2X6B6"/>
<dbReference type="EMBL" id="KB454488">
    <property type="protein sequence ID" value="EME32060.1"/>
    <property type="molecule type" value="Genomic_DNA"/>
</dbReference>
<dbReference type="GO" id="GO:0030975">
    <property type="term" value="F:thiamine binding"/>
    <property type="evidence" value="ECO:0007669"/>
    <property type="project" value="UniProtKB-UniRule"/>
</dbReference>
<dbReference type="Pfam" id="PF04265">
    <property type="entry name" value="TPK_B1_binding"/>
    <property type="match status" value="1"/>
</dbReference>
<evidence type="ECO:0000256" key="2">
    <source>
        <dbReference type="ARBA" id="ARBA00006785"/>
    </source>
</evidence>
<dbReference type="PANTHER" id="PTHR13622:SF8">
    <property type="entry name" value="THIAMIN PYROPHOSPHOKINASE 1"/>
    <property type="match status" value="1"/>
</dbReference>
<dbReference type="RefSeq" id="XP_005708580.1">
    <property type="nucleotide sequence ID" value="XM_005708523.1"/>
</dbReference>
<dbReference type="InterPro" id="IPR006282">
    <property type="entry name" value="Thi_PPkinase"/>
</dbReference>
<comment type="similarity">
    <text evidence="2 7">Belongs to the thiamine pyrophosphokinase family.</text>
</comment>
<evidence type="ECO:0000256" key="7">
    <source>
        <dbReference type="PIRNR" id="PIRNR031057"/>
    </source>
</evidence>
<proteinExistence type="inferred from homology"/>
<dbReference type="SUPFAM" id="SSF63999">
    <property type="entry name" value="Thiamin pyrophosphokinase, catalytic domain"/>
    <property type="match status" value="1"/>
</dbReference>
<dbReference type="Gene3D" id="3.40.50.10240">
    <property type="entry name" value="Thiamin pyrophosphokinase, catalytic domain"/>
    <property type="match status" value="1"/>
</dbReference>
<dbReference type="GO" id="GO:0006772">
    <property type="term" value="P:thiamine metabolic process"/>
    <property type="evidence" value="ECO:0007669"/>
    <property type="project" value="InterPro"/>
</dbReference>
<keyword evidence="3 7" id="KW-0808">Transferase</keyword>
<protein>
    <recommendedName>
        <fullName evidence="7">Thiamine pyrophosphokinase</fullName>
        <ecNumber evidence="7">2.7.6.2</ecNumber>
    </recommendedName>
</protein>
<dbReference type="InterPro" id="IPR016966">
    <property type="entry name" value="Thiamin_pyrophosphokinase_euk"/>
</dbReference>
<dbReference type="Pfam" id="PF04263">
    <property type="entry name" value="TPK_catalytic"/>
    <property type="match status" value="1"/>
</dbReference>
<dbReference type="PIRSF" id="PIRSF031057">
    <property type="entry name" value="Thiamin_pyrophosphokinase"/>
    <property type="match status" value="1"/>
</dbReference>
<comment type="pathway">
    <text evidence="1 7">Cofactor biosynthesis; thiamine diphosphate biosynthesis; thiamine diphosphate from thiamine: step 1/1.</text>
</comment>
<dbReference type="SUPFAM" id="SSF63862">
    <property type="entry name" value="Thiamin pyrophosphokinase, substrate-binding domain"/>
    <property type="match status" value="1"/>
</dbReference>
<comment type="catalytic activity">
    <reaction evidence="7">
        <text>thiamine + ATP = thiamine diphosphate + AMP + H(+)</text>
        <dbReference type="Rhea" id="RHEA:11576"/>
        <dbReference type="ChEBI" id="CHEBI:15378"/>
        <dbReference type="ChEBI" id="CHEBI:18385"/>
        <dbReference type="ChEBI" id="CHEBI:30616"/>
        <dbReference type="ChEBI" id="CHEBI:58937"/>
        <dbReference type="ChEBI" id="CHEBI:456215"/>
    </reaction>
</comment>
<dbReference type="EC" id="2.7.6.2" evidence="7"/>
<evidence type="ECO:0000259" key="8">
    <source>
        <dbReference type="SMART" id="SM00983"/>
    </source>
</evidence>
<dbReference type="FunFam" id="2.60.120.320:FF:000001">
    <property type="entry name" value="Thiamine pyrophosphokinase"/>
    <property type="match status" value="1"/>
</dbReference>
<reference evidence="10" key="1">
    <citation type="journal article" date="2013" name="Science">
        <title>Gene transfer from bacteria and archaea facilitated evolution of an extremophilic eukaryote.</title>
        <authorList>
            <person name="Schonknecht G."/>
            <person name="Chen W.H."/>
            <person name="Ternes C.M."/>
            <person name="Barbier G.G."/>
            <person name="Shrestha R.P."/>
            <person name="Stanke M."/>
            <person name="Brautigam A."/>
            <person name="Baker B.J."/>
            <person name="Banfield J.F."/>
            <person name="Garavito R.M."/>
            <person name="Carr K."/>
            <person name="Wilkerson C."/>
            <person name="Rensing S.A."/>
            <person name="Gagneul D."/>
            <person name="Dickenson N.E."/>
            <person name="Oesterhelt C."/>
            <person name="Lercher M.J."/>
            <person name="Weber A.P."/>
        </authorList>
    </citation>
    <scope>NUCLEOTIDE SEQUENCE [LARGE SCALE GENOMIC DNA]</scope>
    <source>
        <strain evidence="10">074W</strain>
    </source>
</reference>
<dbReference type="SMART" id="SM00983">
    <property type="entry name" value="TPK_B1_binding"/>
    <property type="match status" value="1"/>
</dbReference>
<dbReference type="InterPro" id="IPR007373">
    <property type="entry name" value="Thiamin_PyroPKinase_B1-bd"/>
</dbReference>
<dbReference type="InterPro" id="IPR036759">
    <property type="entry name" value="TPK_catalytic_sf"/>
</dbReference>
<dbReference type="UniPathway" id="UPA00060">
    <property type="reaction ID" value="UER00597"/>
</dbReference>
<feature type="domain" description="Thiamin pyrophosphokinase thiamin-binding" evidence="8">
    <location>
        <begin position="163"/>
        <end position="229"/>
    </location>
</feature>
<accession>M2X6B6</accession>
<dbReference type="OMA" id="HHLYMMT"/>
<evidence type="ECO:0000313" key="10">
    <source>
        <dbReference type="Proteomes" id="UP000030680"/>
    </source>
</evidence>